<protein>
    <submittedName>
        <fullName evidence="2">Membrane protein</fullName>
    </submittedName>
</protein>
<proteinExistence type="predicted"/>
<dbReference type="InterPro" id="IPR007352">
    <property type="entry name" value="DUF420"/>
</dbReference>
<keyword evidence="1" id="KW-0812">Transmembrane</keyword>
<reference evidence="2 3" key="1">
    <citation type="submission" date="2015-04" db="EMBL/GenBank/DDBJ databases">
        <title>Complete genome sequence of Sulfurovum lithotrophicum ATCC BAA-797T.</title>
        <authorList>
            <person name="Ahn J."/>
            <person name="Park G."/>
            <person name="Jeon W."/>
            <person name="Jang Y."/>
            <person name="Jang M."/>
            <person name="Lee H."/>
            <person name="Lee H."/>
        </authorList>
    </citation>
    <scope>NUCLEOTIDE SEQUENCE [LARGE SCALE GENOMIC DNA]</scope>
    <source>
        <strain evidence="3">ATCC BAA-797 / 42BKT</strain>
    </source>
</reference>
<feature type="transmembrane region" description="Helical" evidence="1">
    <location>
        <begin position="88"/>
        <end position="114"/>
    </location>
</feature>
<dbReference type="Proteomes" id="UP000034444">
    <property type="component" value="Chromosome"/>
</dbReference>
<keyword evidence="1" id="KW-1133">Transmembrane helix</keyword>
<evidence type="ECO:0000313" key="3">
    <source>
        <dbReference type="Proteomes" id="UP000034444"/>
    </source>
</evidence>
<dbReference type="AlphaFoldDB" id="A0A7U4RR71"/>
<keyword evidence="1" id="KW-0472">Membrane</keyword>
<organism evidence="2 3">
    <name type="scientific">Sulfurovum lithotrophicum</name>
    <dbReference type="NCBI Taxonomy" id="206403"/>
    <lineage>
        <taxon>Bacteria</taxon>
        <taxon>Pseudomonadati</taxon>
        <taxon>Campylobacterota</taxon>
        <taxon>Epsilonproteobacteria</taxon>
        <taxon>Campylobacterales</taxon>
        <taxon>Sulfurovaceae</taxon>
        <taxon>Sulfurovum</taxon>
    </lineage>
</organism>
<sequence>MEYMFQPGFLGTRAPFFMDFVTLIVAFLPLLVGIAISFARHQKYTLHSTVQITIFIISVIVVGYFEYGVRLGGGYEAFVKGTHVSHNYLLFVLVLHIVISVITLGVWAGTLVHARKSYARGGLLPGPDSTSHKKAGIRSFIGIGLTALTGIWLYLLLFVF</sequence>
<gene>
    <name evidence="2" type="ORF">YH65_09510</name>
</gene>
<feature type="transmembrane region" description="Helical" evidence="1">
    <location>
        <begin position="20"/>
        <end position="38"/>
    </location>
</feature>
<dbReference type="KEGG" id="slh:YH65_09510"/>
<keyword evidence="3" id="KW-1185">Reference proteome</keyword>
<feature type="transmembrane region" description="Helical" evidence="1">
    <location>
        <begin position="50"/>
        <end position="68"/>
    </location>
</feature>
<accession>A0A7U4RR71</accession>
<reference evidence="3" key="2">
    <citation type="journal article" date="2017" name="Stand. Genomic Sci.">
        <title>Complete genome sequence of the sulfur-oxidizing chemolithoautotrophic Sulfurovum lithotrophicum 42BKTT.</title>
        <authorList>
            <person name="Jeon W."/>
            <person name="Priscilla L."/>
            <person name="Park G."/>
            <person name="Lee H."/>
            <person name="Lee N."/>
            <person name="Lee D."/>
            <person name="Kwon H."/>
            <person name="Ahn I."/>
            <person name="Lee C."/>
            <person name="Lee H."/>
            <person name="Ahn J."/>
        </authorList>
    </citation>
    <scope>NUCLEOTIDE SEQUENCE [LARGE SCALE GENOMIC DNA]</scope>
    <source>
        <strain evidence="3">ATCC BAA-797 / 42BKT</strain>
    </source>
</reference>
<evidence type="ECO:0000313" key="2">
    <source>
        <dbReference type="EMBL" id="AKF25588.1"/>
    </source>
</evidence>
<dbReference type="RefSeq" id="WP_046551657.1">
    <property type="nucleotide sequence ID" value="NZ_CP011308.1"/>
</dbReference>
<dbReference type="EMBL" id="CP011308">
    <property type="protein sequence ID" value="AKF25588.1"/>
    <property type="molecule type" value="Genomic_DNA"/>
</dbReference>
<dbReference type="OrthoDB" id="5365643at2"/>
<evidence type="ECO:0000256" key="1">
    <source>
        <dbReference type="SAM" id="Phobius"/>
    </source>
</evidence>
<feature type="transmembrane region" description="Helical" evidence="1">
    <location>
        <begin position="135"/>
        <end position="157"/>
    </location>
</feature>
<name>A0A7U4RR71_9BACT</name>
<dbReference type="Pfam" id="PF04238">
    <property type="entry name" value="DUF420"/>
    <property type="match status" value="1"/>
</dbReference>